<keyword evidence="4" id="KW-1185">Reference proteome</keyword>
<feature type="non-terminal residue" evidence="3">
    <location>
        <position position="89"/>
    </location>
</feature>
<dbReference type="Proteomes" id="UP000886520">
    <property type="component" value="Chromosome 2"/>
</dbReference>
<dbReference type="EMBL" id="JABFUD020000003">
    <property type="protein sequence ID" value="KAI5081669.1"/>
    <property type="molecule type" value="Genomic_DNA"/>
</dbReference>
<gene>
    <name evidence="3" type="ORF">GOP47_0001412</name>
</gene>
<feature type="region of interest" description="Disordered" evidence="2">
    <location>
        <begin position="66"/>
        <end position="89"/>
    </location>
</feature>
<dbReference type="InterPro" id="IPR027705">
    <property type="entry name" value="Flotillin_fam"/>
</dbReference>
<dbReference type="OrthoDB" id="1733426at2759"/>
<evidence type="ECO:0000313" key="4">
    <source>
        <dbReference type="Proteomes" id="UP000886520"/>
    </source>
</evidence>
<evidence type="ECO:0000256" key="2">
    <source>
        <dbReference type="SAM" id="MobiDB-lite"/>
    </source>
</evidence>
<organism evidence="3 4">
    <name type="scientific">Adiantum capillus-veneris</name>
    <name type="common">Maidenhair fern</name>
    <dbReference type="NCBI Taxonomy" id="13818"/>
    <lineage>
        <taxon>Eukaryota</taxon>
        <taxon>Viridiplantae</taxon>
        <taxon>Streptophyta</taxon>
        <taxon>Embryophyta</taxon>
        <taxon>Tracheophyta</taxon>
        <taxon>Polypodiopsida</taxon>
        <taxon>Polypodiidae</taxon>
        <taxon>Polypodiales</taxon>
        <taxon>Pteridineae</taxon>
        <taxon>Pteridaceae</taxon>
        <taxon>Vittarioideae</taxon>
        <taxon>Adiantum</taxon>
    </lineage>
</organism>
<dbReference type="PANTHER" id="PTHR13806:SF31">
    <property type="entry name" value="FLOTILLIN-LIKE PROTEIN 1-RELATED"/>
    <property type="match status" value="1"/>
</dbReference>
<evidence type="ECO:0000313" key="3">
    <source>
        <dbReference type="EMBL" id="KAI5081669.1"/>
    </source>
</evidence>
<evidence type="ECO:0000256" key="1">
    <source>
        <dbReference type="RuleBase" id="RU366054"/>
    </source>
</evidence>
<keyword evidence="1" id="KW-0472">Membrane</keyword>
<comment type="caution">
    <text evidence="3">The sequence shown here is derived from an EMBL/GenBank/DDBJ whole genome shotgun (WGS) entry which is preliminary data.</text>
</comment>
<name>A0A9D4ZN75_ADICA</name>
<sequence length="89" mass="9934">MEDIFKGTKQFKVAVFQKVQLDLSELDLVIYNANVKQLVNVPGHEYLSFLGQMTWPLAPRSPSLTPSIRAMSTPRGGRVSRNVNSAESK</sequence>
<comment type="similarity">
    <text evidence="1">Belongs to the band 7/mec-2 family. Flotillin subfamily.</text>
</comment>
<comment type="subcellular location">
    <subcellularLocation>
        <location evidence="1">Cell membrane</location>
        <topology evidence="1">Lipid-anchor</topology>
    </subcellularLocation>
    <subcellularLocation>
        <location evidence="1">Membrane</location>
        <location evidence="1">Caveola</location>
    </subcellularLocation>
</comment>
<accession>A0A9D4ZN75</accession>
<protein>
    <recommendedName>
        <fullName evidence="1">Flotillin-like</fullName>
    </recommendedName>
</protein>
<dbReference type="AlphaFoldDB" id="A0A9D4ZN75"/>
<reference evidence="3" key="1">
    <citation type="submission" date="2021-01" db="EMBL/GenBank/DDBJ databases">
        <title>Adiantum capillus-veneris genome.</title>
        <authorList>
            <person name="Fang Y."/>
            <person name="Liao Q."/>
        </authorList>
    </citation>
    <scope>NUCLEOTIDE SEQUENCE</scope>
    <source>
        <strain evidence="3">H3</strain>
        <tissue evidence="3">Leaf</tissue>
    </source>
</reference>
<proteinExistence type="inferred from homology"/>
<keyword evidence="1" id="KW-1003">Cell membrane</keyword>
<dbReference type="PANTHER" id="PTHR13806">
    <property type="entry name" value="FLOTILLIN-RELATED"/>
    <property type="match status" value="1"/>
</dbReference>
<dbReference type="GO" id="GO:0005901">
    <property type="term" value="C:caveola"/>
    <property type="evidence" value="ECO:0007669"/>
    <property type="project" value="UniProtKB-SubCell"/>
</dbReference>